<dbReference type="AlphaFoldDB" id="A0A3G7TSC4"/>
<accession>A0A3G7TSC4</accession>
<proteinExistence type="predicted"/>
<gene>
    <name evidence="1" type="ORF">C4K04_3658</name>
</gene>
<name>A0A3G7TSC4_9PSED</name>
<reference evidence="1 2" key="1">
    <citation type="submission" date="2018-03" db="EMBL/GenBank/DDBJ databases">
        <title>Diversity of phytobeneficial traits revealed by whole-genome analysis of worldwide-isolated phenazine-producing Pseudomonas spp.</title>
        <authorList>
            <person name="Biessy A."/>
            <person name="Novinscak A."/>
            <person name="Blom J."/>
            <person name="Leger G."/>
            <person name="Thomashow L.S."/>
            <person name="Cazorla F.M."/>
            <person name="Josic D."/>
            <person name="Filion M."/>
        </authorList>
    </citation>
    <scope>NUCLEOTIDE SEQUENCE [LARGE SCALE GENOMIC DNA]</scope>
    <source>
        <strain evidence="1 2">B25</strain>
    </source>
</reference>
<evidence type="ECO:0000313" key="2">
    <source>
        <dbReference type="Proteomes" id="UP000268048"/>
    </source>
</evidence>
<dbReference type="EMBL" id="CP027753">
    <property type="protein sequence ID" value="AZE49328.1"/>
    <property type="molecule type" value="Genomic_DNA"/>
</dbReference>
<dbReference type="Proteomes" id="UP000268048">
    <property type="component" value="Chromosome"/>
</dbReference>
<protein>
    <submittedName>
        <fullName evidence="1">Uncharacterized protein</fullName>
    </submittedName>
</protein>
<sequence length="40" mass="4589">MRLSDGHERDSLITRLSPLEKPCRFKPPQCVIPVSKKIRG</sequence>
<organism evidence="1 2">
    <name type="scientific">Pseudomonas chlororaphis</name>
    <dbReference type="NCBI Taxonomy" id="587753"/>
    <lineage>
        <taxon>Bacteria</taxon>
        <taxon>Pseudomonadati</taxon>
        <taxon>Pseudomonadota</taxon>
        <taxon>Gammaproteobacteria</taxon>
        <taxon>Pseudomonadales</taxon>
        <taxon>Pseudomonadaceae</taxon>
        <taxon>Pseudomonas</taxon>
    </lineage>
</organism>
<evidence type="ECO:0000313" key="1">
    <source>
        <dbReference type="EMBL" id="AZE49328.1"/>
    </source>
</evidence>